<dbReference type="CDD" id="cd00009">
    <property type="entry name" value="AAA"/>
    <property type="match status" value="1"/>
</dbReference>
<keyword evidence="3" id="KW-1185">Reference proteome</keyword>
<dbReference type="RefSeq" id="WP_184707997.1">
    <property type="nucleotide sequence ID" value="NZ_JACHKZ010000010.1"/>
</dbReference>
<dbReference type="InterPro" id="IPR027417">
    <property type="entry name" value="P-loop_NTPase"/>
</dbReference>
<organism evidence="2 3">
    <name type="scientific">Comamonas odontotermitis</name>
    <dbReference type="NCBI Taxonomy" id="379895"/>
    <lineage>
        <taxon>Bacteria</taxon>
        <taxon>Pseudomonadati</taxon>
        <taxon>Pseudomonadota</taxon>
        <taxon>Betaproteobacteria</taxon>
        <taxon>Burkholderiales</taxon>
        <taxon>Comamonadaceae</taxon>
        <taxon>Comamonas</taxon>
    </lineage>
</organism>
<dbReference type="InterPro" id="IPR002611">
    <property type="entry name" value="IstB_ATP-bd"/>
</dbReference>
<proteinExistence type="predicted"/>
<evidence type="ECO:0000313" key="3">
    <source>
        <dbReference type="Proteomes" id="UP000562492"/>
    </source>
</evidence>
<dbReference type="PANTHER" id="PTHR30050:SF4">
    <property type="entry name" value="ATP-BINDING PROTEIN RV3427C IN INSERTION SEQUENCE-RELATED"/>
    <property type="match status" value="1"/>
</dbReference>
<dbReference type="Proteomes" id="UP000562492">
    <property type="component" value="Unassembled WGS sequence"/>
</dbReference>
<name>A0ABR6RFP7_9BURK</name>
<dbReference type="Gene3D" id="3.40.50.300">
    <property type="entry name" value="P-loop containing nucleotide triphosphate hydrolases"/>
    <property type="match status" value="1"/>
</dbReference>
<comment type="caution">
    <text evidence="2">The sequence shown here is derived from an EMBL/GenBank/DDBJ whole genome shotgun (WGS) entry which is preliminary data.</text>
</comment>
<dbReference type="Pfam" id="PF01695">
    <property type="entry name" value="IstB_IS21"/>
    <property type="match status" value="1"/>
</dbReference>
<dbReference type="EMBL" id="JACHKZ010000010">
    <property type="protein sequence ID" value="MBB6577986.1"/>
    <property type="molecule type" value="Genomic_DNA"/>
</dbReference>
<gene>
    <name evidence="2" type="ORF">HNP33_002054</name>
</gene>
<evidence type="ECO:0000259" key="1">
    <source>
        <dbReference type="Pfam" id="PF01695"/>
    </source>
</evidence>
<protein>
    <submittedName>
        <fullName evidence="2">DNA replication protein DnaC</fullName>
    </submittedName>
</protein>
<sequence length="250" mass="28021">MTEIRNEHCPIHGGYNSRRNRETGKWARCWGCVDAEIKELEAMERQQAQAAEGEKLLARMIEESGMEGRMLLSSFENYTAAKQAQANVLAACRAFAESAELDGGKNIWLIGPPGTGKTHLGSAMVGHFIRARGIPAAIYSAREIVRMLRASWDRKYDPEVETESQVIDRLGEIGLLVLDEVGVGFRSDAERIQLLDVIDRRYKLGRPTVVLSNLRADDVKEVLGVRAFDRLRDGAEMHICNWESHRKGAQ</sequence>
<feature type="domain" description="IstB-like ATP-binding" evidence="1">
    <location>
        <begin position="66"/>
        <end position="226"/>
    </location>
</feature>
<evidence type="ECO:0000313" key="2">
    <source>
        <dbReference type="EMBL" id="MBB6577986.1"/>
    </source>
</evidence>
<reference evidence="2 3" key="1">
    <citation type="submission" date="2020-08" db="EMBL/GenBank/DDBJ databases">
        <title>Functional genomics of gut bacteria from endangered species of beetles.</title>
        <authorList>
            <person name="Carlos-Shanley C."/>
        </authorList>
    </citation>
    <scope>NUCLEOTIDE SEQUENCE [LARGE SCALE GENOMIC DNA]</scope>
    <source>
        <strain evidence="2 3">S00124</strain>
    </source>
</reference>
<dbReference type="PANTHER" id="PTHR30050">
    <property type="entry name" value="CHROMOSOMAL REPLICATION INITIATOR PROTEIN DNAA"/>
    <property type="match status" value="1"/>
</dbReference>
<accession>A0ABR6RFP7</accession>
<dbReference type="SUPFAM" id="SSF52540">
    <property type="entry name" value="P-loop containing nucleoside triphosphate hydrolases"/>
    <property type="match status" value="1"/>
</dbReference>